<reference evidence="11 12" key="1">
    <citation type="journal article" date="2019" name="ISME J.">
        <title>Evolution in action: habitat transition from sediment to the pelagial leads to genome streamlining in Methylophilaceae.</title>
        <authorList>
            <person name="Salcher M."/>
            <person name="Schaefle D."/>
            <person name="Kaspar M."/>
            <person name="Neuenschwander S.M."/>
            <person name="Ghai R."/>
        </authorList>
    </citation>
    <scope>NUCLEOTIDE SEQUENCE [LARGE SCALE GENOMIC DNA]</scope>
    <source>
        <strain evidence="11 12">MMS-RVI-51</strain>
    </source>
</reference>
<evidence type="ECO:0000256" key="1">
    <source>
        <dbReference type="ARBA" id="ARBA00000553"/>
    </source>
</evidence>
<evidence type="ECO:0000256" key="6">
    <source>
        <dbReference type="ARBA" id="ARBA00022833"/>
    </source>
</evidence>
<evidence type="ECO:0000256" key="10">
    <source>
        <dbReference type="RuleBase" id="RU361274"/>
    </source>
</evidence>
<dbReference type="Gene3D" id="3.60.140.10">
    <property type="entry name" value="CNF1/YfiH-like putative cysteine hydrolases"/>
    <property type="match status" value="1"/>
</dbReference>
<comment type="catalytic activity">
    <reaction evidence="8">
        <text>adenosine + phosphate = alpha-D-ribose 1-phosphate + adenine</text>
        <dbReference type="Rhea" id="RHEA:27642"/>
        <dbReference type="ChEBI" id="CHEBI:16335"/>
        <dbReference type="ChEBI" id="CHEBI:16708"/>
        <dbReference type="ChEBI" id="CHEBI:43474"/>
        <dbReference type="ChEBI" id="CHEBI:57720"/>
        <dbReference type="EC" id="2.4.2.1"/>
    </reaction>
    <physiologicalReaction direction="left-to-right" evidence="8">
        <dbReference type="Rhea" id="RHEA:27643"/>
    </physiologicalReaction>
</comment>
<dbReference type="Pfam" id="PF02578">
    <property type="entry name" value="Cu-oxidase_4"/>
    <property type="match status" value="1"/>
</dbReference>
<dbReference type="InterPro" id="IPR038371">
    <property type="entry name" value="Cu_polyphenol_OxRdtase_sf"/>
</dbReference>
<comment type="similarity">
    <text evidence="2 10">Belongs to the purine nucleoside phosphorylase YfiH/LACC1 family.</text>
</comment>
<proteinExistence type="inferred from homology"/>
<dbReference type="PANTHER" id="PTHR30616:SF2">
    <property type="entry name" value="PURINE NUCLEOSIDE PHOSPHORYLASE LACC1"/>
    <property type="match status" value="1"/>
</dbReference>
<comment type="catalytic activity">
    <reaction evidence="7">
        <text>adenosine + H2O + H(+) = inosine + NH4(+)</text>
        <dbReference type="Rhea" id="RHEA:24408"/>
        <dbReference type="ChEBI" id="CHEBI:15377"/>
        <dbReference type="ChEBI" id="CHEBI:15378"/>
        <dbReference type="ChEBI" id="CHEBI:16335"/>
        <dbReference type="ChEBI" id="CHEBI:17596"/>
        <dbReference type="ChEBI" id="CHEBI:28938"/>
        <dbReference type="EC" id="3.5.4.4"/>
    </reaction>
    <physiologicalReaction direction="left-to-right" evidence="7">
        <dbReference type="Rhea" id="RHEA:24409"/>
    </physiologicalReaction>
</comment>
<dbReference type="GeneID" id="66285032"/>
<evidence type="ECO:0000256" key="7">
    <source>
        <dbReference type="ARBA" id="ARBA00047989"/>
    </source>
</evidence>
<organism evidence="11 12">
    <name type="scientific">Candidatus Methylopumilus universalis</name>
    <dbReference type="NCBI Taxonomy" id="2588536"/>
    <lineage>
        <taxon>Bacteria</taxon>
        <taxon>Pseudomonadati</taxon>
        <taxon>Pseudomonadota</taxon>
        <taxon>Betaproteobacteria</taxon>
        <taxon>Nitrosomonadales</taxon>
        <taxon>Methylophilaceae</taxon>
        <taxon>Candidatus Methylopumilus</taxon>
    </lineage>
</organism>
<keyword evidence="5" id="KW-0378">Hydrolase</keyword>
<dbReference type="InterPro" id="IPR011324">
    <property type="entry name" value="Cytotoxic_necrot_fac-like_cat"/>
</dbReference>
<dbReference type="PANTHER" id="PTHR30616">
    <property type="entry name" value="UNCHARACTERIZED PROTEIN YFIH"/>
    <property type="match status" value="1"/>
</dbReference>
<evidence type="ECO:0000256" key="9">
    <source>
        <dbReference type="ARBA" id="ARBA00049893"/>
    </source>
</evidence>
<evidence type="ECO:0000256" key="5">
    <source>
        <dbReference type="ARBA" id="ARBA00022801"/>
    </source>
</evidence>
<dbReference type="GO" id="GO:0016787">
    <property type="term" value="F:hydrolase activity"/>
    <property type="evidence" value="ECO:0007669"/>
    <property type="project" value="UniProtKB-KW"/>
</dbReference>
<dbReference type="SUPFAM" id="SSF64438">
    <property type="entry name" value="CNF1/YfiH-like putative cysteine hydrolases"/>
    <property type="match status" value="1"/>
</dbReference>
<dbReference type="GO" id="GO:0005507">
    <property type="term" value="F:copper ion binding"/>
    <property type="evidence" value="ECO:0007669"/>
    <property type="project" value="TreeGrafter"/>
</dbReference>
<dbReference type="GO" id="GO:0017061">
    <property type="term" value="F:S-methyl-5-thioadenosine phosphorylase activity"/>
    <property type="evidence" value="ECO:0007669"/>
    <property type="project" value="UniProtKB-EC"/>
</dbReference>
<dbReference type="AlphaFoldDB" id="A0AAX1EZI5"/>
<dbReference type="InterPro" id="IPR003730">
    <property type="entry name" value="Cu_polyphenol_OxRdtase"/>
</dbReference>
<evidence type="ECO:0000256" key="2">
    <source>
        <dbReference type="ARBA" id="ARBA00007353"/>
    </source>
</evidence>
<evidence type="ECO:0000313" key="12">
    <source>
        <dbReference type="Proteomes" id="UP000314901"/>
    </source>
</evidence>
<dbReference type="NCBIfam" id="TIGR00726">
    <property type="entry name" value="peptidoglycan editing factor PgeF"/>
    <property type="match status" value="1"/>
</dbReference>
<name>A0AAX1EZI5_9PROT</name>
<evidence type="ECO:0000256" key="8">
    <source>
        <dbReference type="ARBA" id="ARBA00048968"/>
    </source>
</evidence>
<dbReference type="RefSeq" id="WP_139867838.1">
    <property type="nucleotide sequence ID" value="NZ_CP040949.1"/>
</dbReference>
<evidence type="ECO:0000256" key="4">
    <source>
        <dbReference type="ARBA" id="ARBA00022723"/>
    </source>
</evidence>
<gene>
    <name evidence="11" type="primary">pgeF</name>
    <name evidence="11" type="ORF">FIT94_03950</name>
</gene>
<sequence length="245" mass="27452">MMSNFFIPHWPAPPHIKSMQTLRAGGESQGKYNSFNLATHVNDDINAVHLNRDRLNQFLPSAPHWLNQTHSVDAIKLPSLSFNADASYTSEKNTICVVQTADCLPLLVTNNEGTIVASIHAGWRGLLNGVIENTIEKMNVSPNELLVWLGPAISRKHFEVGFDVKNSFCEKHIESEKAFHLISDQKWLADIYALAKIRLNGCGVHQIYGGSVSDDYCTFANELDYFSYRRDGMTGRMASLIWIDA</sequence>
<keyword evidence="3" id="KW-0808">Transferase</keyword>
<dbReference type="EMBL" id="CP040953">
    <property type="protein sequence ID" value="QDC41214.1"/>
    <property type="molecule type" value="Genomic_DNA"/>
</dbReference>
<comment type="catalytic activity">
    <reaction evidence="1">
        <text>inosine + phosphate = alpha-D-ribose 1-phosphate + hypoxanthine</text>
        <dbReference type="Rhea" id="RHEA:27646"/>
        <dbReference type="ChEBI" id="CHEBI:17368"/>
        <dbReference type="ChEBI" id="CHEBI:17596"/>
        <dbReference type="ChEBI" id="CHEBI:43474"/>
        <dbReference type="ChEBI" id="CHEBI:57720"/>
        <dbReference type="EC" id="2.4.2.1"/>
    </reaction>
    <physiologicalReaction direction="left-to-right" evidence="1">
        <dbReference type="Rhea" id="RHEA:27647"/>
    </physiologicalReaction>
</comment>
<evidence type="ECO:0000313" key="11">
    <source>
        <dbReference type="EMBL" id="QDC41214.1"/>
    </source>
</evidence>
<protein>
    <recommendedName>
        <fullName evidence="10">Purine nucleoside phosphorylase</fullName>
    </recommendedName>
</protein>
<dbReference type="KEGG" id="muv:FIT94_03950"/>
<keyword evidence="6" id="KW-0862">Zinc</keyword>
<dbReference type="Proteomes" id="UP000314901">
    <property type="component" value="Chromosome"/>
</dbReference>
<comment type="catalytic activity">
    <reaction evidence="9">
        <text>S-methyl-5'-thioadenosine + phosphate = 5-(methylsulfanyl)-alpha-D-ribose 1-phosphate + adenine</text>
        <dbReference type="Rhea" id="RHEA:11852"/>
        <dbReference type="ChEBI" id="CHEBI:16708"/>
        <dbReference type="ChEBI" id="CHEBI:17509"/>
        <dbReference type="ChEBI" id="CHEBI:43474"/>
        <dbReference type="ChEBI" id="CHEBI:58533"/>
        <dbReference type="EC" id="2.4.2.28"/>
    </reaction>
    <physiologicalReaction direction="left-to-right" evidence="9">
        <dbReference type="Rhea" id="RHEA:11853"/>
    </physiologicalReaction>
</comment>
<evidence type="ECO:0000256" key="3">
    <source>
        <dbReference type="ARBA" id="ARBA00022679"/>
    </source>
</evidence>
<keyword evidence="4" id="KW-0479">Metal-binding</keyword>
<dbReference type="CDD" id="cd16833">
    <property type="entry name" value="YfiH"/>
    <property type="match status" value="1"/>
</dbReference>
<accession>A0AAX1EZI5</accession>